<evidence type="ECO:0000259" key="9">
    <source>
        <dbReference type="PROSITE" id="PS50902"/>
    </source>
</evidence>
<dbReference type="InterPro" id="IPR008254">
    <property type="entry name" value="Flavodoxin/NO_synth"/>
</dbReference>
<reference evidence="10" key="1">
    <citation type="submission" date="2016-08" db="EMBL/GenBank/DDBJ databases">
        <title>Complete Genome Seqeunce of Paenibacillus sp. BIHB 4019 from tea rhizoplane.</title>
        <authorList>
            <person name="Thakur R."/>
            <person name="Swarnkar M.K."/>
            <person name="Gulati A."/>
        </authorList>
    </citation>
    <scope>NUCLEOTIDE SEQUENCE [LARGE SCALE GENOMIC DNA]</scope>
    <source>
        <strain evidence="10">BIHB4019</strain>
    </source>
</reference>
<dbReference type="NCBIfam" id="NF005246">
    <property type="entry name" value="PRK06756.1"/>
    <property type="match status" value="1"/>
</dbReference>
<sequence>MSKVIVVYASMTGNTEEMAEAIVAGAQEAGVEVVSKEAFDANAADLLEYDGIIIGAYTWGDGELPDEILDFYEELEGLDLSGRKAAVFGSGDSSYPVFCGAVDTIEAKLRELGAEIVSESLKVEYNPSDDEKEQCKNLGKQVAGLVTVAG</sequence>
<dbReference type="NCBIfam" id="NF005216">
    <property type="entry name" value="PRK06703.1"/>
    <property type="match status" value="1"/>
</dbReference>
<dbReference type="PROSITE" id="PS50902">
    <property type="entry name" value="FLAVODOXIN_LIKE"/>
    <property type="match status" value="1"/>
</dbReference>
<dbReference type="Gene3D" id="3.40.50.360">
    <property type="match status" value="1"/>
</dbReference>
<evidence type="ECO:0000256" key="4">
    <source>
        <dbReference type="ARBA" id="ARBA00022448"/>
    </source>
</evidence>
<keyword evidence="6 8" id="KW-0288">FMN</keyword>
<comment type="similarity">
    <text evidence="3 8">Belongs to the flavodoxin family.</text>
</comment>
<evidence type="ECO:0000256" key="1">
    <source>
        <dbReference type="ARBA" id="ARBA00001917"/>
    </source>
</evidence>
<evidence type="ECO:0000256" key="5">
    <source>
        <dbReference type="ARBA" id="ARBA00022630"/>
    </source>
</evidence>
<keyword evidence="5 8" id="KW-0285">Flavoprotein</keyword>
<dbReference type="PROSITE" id="PS00201">
    <property type="entry name" value="FLAVODOXIN"/>
    <property type="match status" value="1"/>
</dbReference>
<feature type="domain" description="Flavodoxin-like" evidence="9">
    <location>
        <begin position="4"/>
        <end position="143"/>
    </location>
</feature>
<organism evidence="10">
    <name type="scientific">Paenibacillus sp. BIHB 4019</name>
    <dbReference type="NCBI Taxonomy" id="1870819"/>
    <lineage>
        <taxon>Bacteria</taxon>
        <taxon>Bacillati</taxon>
        <taxon>Bacillota</taxon>
        <taxon>Bacilli</taxon>
        <taxon>Bacillales</taxon>
        <taxon>Paenibacillaceae</taxon>
        <taxon>Paenibacillus</taxon>
    </lineage>
</organism>
<dbReference type="PANTHER" id="PTHR42809:SF1">
    <property type="entry name" value="FLAVODOXIN 1"/>
    <property type="match status" value="1"/>
</dbReference>
<evidence type="ECO:0000313" key="10">
    <source>
        <dbReference type="EMBL" id="ANY66079.1"/>
    </source>
</evidence>
<dbReference type="InterPro" id="IPR029039">
    <property type="entry name" value="Flavoprotein-like_sf"/>
</dbReference>
<comment type="function">
    <text evidence="2 8">Low-potential electron donor to a number of redox enzymes.</text>
</comment>
<dbReference type="EMBL" id="CP016808">
    <property type="protein sequence ID" value="ANY66079.1"/>
    <property type="molecule type" value="Genomic_DNA"/>
</dbReference>
<evidence type="ECO:0000256" key="3">
    <source>
        <dbReference type="ARBA" id="ARBA00005267"/>
    </source>
</evidence>
<dbReference type="RefSeq" id="WP_056031783.1">
    <property type="nucleotide sequence ID" value="NZ_CP016808.1"/>
</dbReference>
<dbReference type="Pfam" id="PF00258">
    <property type="entry name" value="Flavodoxin_1"/>
    <property type="match status" value="1"/>
</dbReference>
<evidence type="ECO:0000256" key="8">
    <source>
        <dbReference type="RuleBase" id="RU367037"/>
    </source>
</evidence>
<evidence type="ECO:0000256" key="2">
    <source>
        <dbReference type="ARBA" id="ARBA00003297"/>
    </source>
</evidence>
<dbReference type="InterPro" id="IPR050619">
    <property type="entry name" value="Flavodoxin"/>
</dbReference>
<evidence type="ECO:0000256" key="7">
    <source>
        <dbReference type="ARBA" id="ARBA00022982"/>
    </source>
</evidence>
<dbReference type="PRINTS" id="PR00369">
    <property type="entry name" value="FLAVODOXIN"/>
</dbReference>
<protein>
    <recommendedName>
        <fullName evidence="8">Flavodoxin</fullName>
    </recommendedName>
</protein>
<dbReference type="GO" id="GO:0016651">
    <property type="term" value="F:oxidoreductase activity, acting on NAD(P)H"/>
    <property type="evidence" value="ECO:0007669"/>
    <property type="project" value="UniProtKB-ARBA"/>
</dbReference>
<dbReference type="InterPro" id="IPR001094">
    <property type="entry name" value="Flavdoxin-like"/>
</dbReference>
<dbReference type="GO" id="GO:0010181">
    <property type="term" value="F:FMN binding"/>
    <property type="evidence" value="ECO:0007669"/>
    <property type="project" value="UniProtKB-UniRule"/>
</dbReference>
<keyword evidence="7 8" id="KW-0249">Electron transport</keyword>
<dbReference type="SUPFAM" id="SSF52218">
    <property type="entry name" value="Flavoproteins"/>
    <property type="match status" value="1"/>
</dbReference>
<dbReference type="NCBIfam" id="TIGR01753">
    <property type="entry name" value="flav_short"/>
    <property type="match status" value="1"/>
</dbReference>
<dbReference type="GO" id="GO:0009055">
    <property type="term" value="F:electron transfer activity"/>
    <property type="evidence" value="ECO:0007669"/>
    <property type="project" value="UniProtKB-UniRule"/>
</dbReference>
<proteinExistence type="inferred from homology"/>
<comment type="cofactor">
    <cofactor evidence="1 8">
        <name>FMN</name>
        <dbReference type="ChEBI" id="CHEBI:58210"/>
    </cofactor>
</comment>
<dbReference type="PANTHER" id="PTHR42809">
    <property type="entry name" value="FLAVODOXIN 2"/>
    <property type="match status" value="1"/>
</dbReference>
<keyword evidence="4 8" id="KW-0813">Transport</keyword>
<dbReference type="InterPro" id="IPR010087">
    <property type="entry name" value="Flav_short"/>
</dbReference>
<accession>A0A1B2DEH2</accession>
<gene>
    <name evidence="10" type="ORF">BBD42_06110</name>
</gene>
<name>A0A1B2DEH2_9BACL</name>
<evidence type="ECO:0000256" key="6">
    <source>
        <dbReference type="ARBA" id="ARBA00022643"/>
    </source>
</evidence>
<dbReference type="AlphaFoldDB" id="A0A1B2DEH2"/>
<dbReference type="InterPro" id="IPR001226">
    <property type="entry name" value="Flavodoxin_CS"/>
</dbReference>